<dbReference type="AlphaFoldDB" id="A0A6M3J230"/>
<sequence length="781" mass="89623">MAAIYKNKEKKLGILLQPLQDLPDSQKDQEWYKDNTTYFYDKYTRGECGLTESEIAEIGVNRTYAKGQQSWKQYIPILIETLEPESATVAGDDDSIFNQQLNNITAREGWMNINFKEILSVAPKFVHKILGIFKDQNHEVTAEAIDRNSRQEKKQKKNIEILKFRNQDKINELNQKLGIRPEESRFETVQQIDIYEQMGGFKPLYETGLEMLLRHTSNISDIESIKEKIIEDLIIGNYAAAMNYTDDVLQIEKYQYTDPVKVAIEYSDEDDFKKSRFAFYQVDLTVEELMMFPEFADWTEEKIRALALQYIEYNGYKQSEWDAMIYSESSTLGYRRFRIPCTLNFWKGIKRKDNEDDYVEIKGKVRKSEIESEKIIERKGKTYKRIDKKEIVKIQAVHKAYWIIGTNHVFGCGYLNDAPFNYYEKDLSLPISAYKIKGRSIMSLWRPLLDNIQITFLKLQNDIAISGPSNKLAIDYNAIQEITYGNRRMKEDEIIALGTQRGIILYKGATTHGQMGALNEGGHFNQDPIKELRGGYGAAVTDAVVSFEMNFNLMSEIGGIDRVSAIAGFQQKDKSATEVKIASAGTTDTLKIIYSGWVNIYKNLSENASLKIPLLIYFNKDENIGYYGVVDDIYLDALKEAYGFPPKKFGIVVEPSPTYEERMMLLNSAKEALAANTIPMSDYTMITHMLLTMESLKKVMAYLAFKEAQKKEKDDKSQKDIVLAQKEGEIAVMNAKLKEIEAERKAEADAEIRVVRAKGEEERKTLTLKIGLENKVTEPVS</sequence>
<proteinExistence type="predicted"/>
<evidence type="ECO:0000313" key="3">
    <source>
        <dbReference type="EMBL" id="QJA83764.1"/>
    </source>
</evidence>
<dbReference type="EMBL" id="MT142517">
    <property type="protein sequence ID" value="QJA83764.1"/>
    <property type="molecule type" value="Genomic_DNA"/>
</dbReference>
<evidence type="ECO:0000256" key="1">
    <source>
        <dbReference type="SAM" id="Coils"/>
    </source>
</evidence>
<name>A0A6M3J230_9ZZZZ</name>
<evidence type="ECO:0000313" key="2">
    <source>
        <dbReference type="EMBL" id="QJA63578.1"/>
    </source>
</evidence>
<reference evidence="2" key="1">
    <citation type="submission" date="2020-03" db="EMBL/GenBank/DDBJ databases">
        <title>The deep terrestrial virosphere.</title>
        <authorList>
            <person name="Holmfeldt K."/>
            <person name="Nilsson E."/>
            <person name="Simone D."/>
            <person name="Lopez-Fernandez M."/>
            <person name="Wu X."/>
            <person name="de Brujin I."/>
            <person name="Lundin D."/>
            <person name="Andersson A."/>
            <person name="Bertilsson S."/>
            <person name="Dopson M."/>
        </authorList>
    </citation>
    <scope>NUCLEOTIDE SEQUENCE</scope>
    <source>
        <strain evidence="3">MM415A00253</strain>
        <strain evidence="2">MM415B00618</strain>
    </source>
</reference>
<dbReference type="EMBL" id="MT141500">
    <property type="protein sequence ID" value="QJA63578.1"/>
    <property type="molecule type" value="Genomic_DNA"/>
</dbReference>
<gene>
    <name evidence="3" type="ORF">MM415A00253_0012</name>
    <name evidence="2" type="ORF">MM415B00618_0005</name>
</gene>
<organism evidence="2">
    <name type="scientific">viral metagenome</name>
    <dbReference type="NCBI Taxonomy" id="1070528"/>
    <lineage>
        <taxon>unclassified sequences</taxon>
        <taxon>metagenomes</taxon>
        <taxon>organismal metagenomes</taxon>
    </lineage>
</organism>
<accession>A0A6M3J230</accession>
<protein>
    <submittedName>
        <fullName evidence="2">Putative structural protein</fullName>
    </submittedName>
</protein>
<feature type="coiled-coil region" evidence="1">
    <location>
        <begin position="723"/>
        <end position="750"/>
    </location>
</feature>
<keyword evidence="1" id="KW-0175">Coiled coil</keyword>